<keyword evidence="2" id="KW-1185">Reference proteome</keyword>
<accession>A0ABQ9WQC9</accession>
<evidence type="ECO:0000313" key="2">
    <source>
        <dbReference type="Proteomes" id="UP001281761"/>
    </source>
</evidence>
<dbReference type="InterPro" id="IPR015819">
    <property type="entry name" value="Lipid_transp_b-sht_shell"/>
</dbReference>
<gene>
    <name evidence="1" type="ORF">BLNAU_23396</name>
</gene>
<dbReference type="Proteomes" id="UP001281761">
    <property type="component" value="Unassembled WGS sequence"/>
</dbReference>
<dbReference type="InterPro" id="IPR015816">
    <property type="entry name" value="Vitellinogen_b-sht_N"/>
</dbReference>
<sequence length="569" mass="63167">MLLLLFVSAFASSLRYQVGNVYDYDYTSDNNILAADAAGREKYQGFRTTAKLHFTCKAFNNNRYVFELTASSVHIYNNENGKQTKVDDPSDNLETIFARPLVFTLTSTGTIEEASAHKDDTEDIVNVKTTMAETLSIHFEENMNAADFIIVDGQGKHYTHIEYSESSTGLIADGFYRESDFINFRDPAADESGVIVDGTIQTTFANGIVKTTKNKVTYSFVSDPNSPEIETGHVDMITEGLIESALKSVRNVRGMLVSPDMPFQSLIGRHYQNHVIVPFYSRSFYDSRESFAHTPEVDQGGHAGEIECPSALNLCKGYEAGYSVGNSSFGLTAHAQVMAGTNKGCDNDARNYFAGAEATVDLFILGKKYSALEAHIEYGYMYGSAARNNIEVNIFDKNVYRKTFPDMPCVRSNINLANIHKSFPVKYTVHVFSLPITFELGVDLGFTANVPYKYCLTDMSADISIVPVGEVAAFASVRTSLIVVKGGIKFTASVSETLDPMAWISGGKCSLGIKAASHTSPLACEFYGFYQIRTLKKPFKWNAEKKYTFWKWSSKAIDYVLFDYSWGIQ</sequence>
<dbReference type="EMBL" id="JARBJD010000474">
    <property type="protein sequence ID" value="KAK2941693.1"/>
    <property type="molecule type" value="Genomic_DNA"/>
</dbReference>
<organism evidence="1 2">
    <name type="scientific">Blattamonas nauphoetae</name>
    <dbReference type="NCBI Taxonomy" id="2049346"/>
    <lineage>
        <taxon>Eukaryota</taxon>
        <taxon>Metamonada</taxon>
        <taxon>Preaxostyla</taxon>
        <taxon>Oxymonadida</taxon>
        <taxon>Blattamonas</taxon>
    </lineage>
</organism>
<reference evidence="1 2" key="1">
    <citation type="journal article" date="2022" name="bioRxiv">
        <title>Genomics of Preaxostyla Flagellates Illuminates Evolutionary Transitions and the Path Towards Mitochondrial Loss.</title>
        <authorList>
            <person name="Novak L.V.F."/>
            <person name="Treitli S.C."/>
            <person name="Pyrih J."/>
            <person name="Halakuc P."/>
            <person name="Pipaliya S.V."/>
            <person name="Vacek V."/>
            <person name="Brzon O."/>
            <person name="Soukal P."/>
            <person name="Eme L."/>
            <person name="Dacks J.B."/>
            <person name="Karnkowska A."/>
            <person name="Elias M."/>
            <person name="Hampl V."/>
        </authorList>
    </citation>
    <scope>NUCLEOTIDE SEQUENCE [LARGE SCALE GENOMIC DNA]</scope>
    <source>
        <strain evidence="1">NAU3</strain>
        <tissue evidence="1">Gut</tissue>
    </source>
</reference>
<name>A0ABQ9WQC9_9EUKA</name>
<proteinExistence type="predicted"/>
<dbReference type="SUPFAM" id="SSF56968">
    <property type="entry name" value="Lipovitellin-phosvitin complex, beta-sheet shell regions"/>
    <property type="match status" value="1"/>
</dbReference>
<dbReference type="Gene3D" id="2.30.230.10">
    <property type="entry name" value="Lipovitellin, beta-sheet shell regions, chain A"/>
    <property type="match status" value="1"/>
</dbReference>
<evidence type="ECO:0000313" key="1">
    <source>
        <dbReference type="EMBL" id="KAK2941693.1"/>
    </source>
</evidence>
<protein>
    <submittedName>
        <fullName evidence="1">Lipid transport family protein</fullName>
    </submittedName>
</protein>
<comment type="caution">
    <text evidence="1">The sequence shown here is derived from an EMBL/GenBank/DDBJ whole genome shotgun (WGS) entry which is preliminary data.</text>
</comment>